<dbReference type="GO" id="GO:0004674">
    <property type="term" value="F:protein serine/threonine kinase activity"/>
    <property type="evidence" value="ECO:0007669"/>
    <property type="project" value="UniProtKB-KW"/>
</dbReference>
<keyword evidence="1" id="KW-0418">Kinase</keyword>
<protein>
    <submittedName>
        <fullName evidence="1">Non-specific serine/threonine protein kinase</fullName>
        <ecNumber evidence="1">2.7.11.1</ecNumber>
    </submittedName>
</protein>
<dbReference type="Proteomes" id="UP000215914">
    <property type="component" value="Unassembled WGS sequence"/>
</dbReference>
<keyword evidence="1" id="KW-0723">Serine/threonine-protein kinase</keyword>
<accession>A0A9K3IGJ4</accession>
<name>A0A9K3IGJ4_HELAN</name>
<dbReference type="Gramene" id="mRNA:HanXRQr2_Chr08g0350271">
    <property type="protein sequence ID" value="CDS:HanXRQr2_Chr08g0350271.1"/>
    <property type="gene ID" value="HanXRQr2_Chr08g0350271"/>
</dbReference>
<organism evidence="1 2">
    <name type="scientific">Helianthus annuus</name>
    <name type="common">Common sunflower</name>
    <dbReference type="NCBI Taxonomy" id="4232"/>
    <lineage>
        <taxon>Eukaryota</taxon>
        <taxon>Viridiplantae</taxon>
        <taxon>Streptophyta</taxon>
        <taxon>Embryophyta</taxon>
        <taxon>Tracheophyta</taxon>
        <taxon>Spermatophyta</taxon>
        <taxon>Magnoliopsida</taxon>
        <taxon>eudicotyledons</taxon>
        <taxon>Gunneridae</taxon>
        <taxon>Pentapetalae</taxon>
        <taxon>asterids</taxon>
        <taxon>campanulids</taxon>
        <taxon>Asterales</taxon>
        <taxon>Asteraceae</taxon>
        <taxon>Asteroideae</taxon>
        <taxon>Heliantheae alliance</taxon>
        <taxon>Heliantheae</taxon>
        <taxon>Helianthus</taxon>
    </lineage>
</organism>
<dbReference type="PANTHER" id="PTHR27003:SF459">
    <property type="entry name" value="IQ MOTIF, EF-HAND BINDING SITE, PROTEIN KINASE-LIKE DOMAIN PROTEIN-RELATED"/>
    <property type="match status" value="1"/>
</dbReference>
<dbReference type="EMBL" id="MNCJ02000323">
    <property type="protein sequence ID" value="KAF5796338.1"/>
    <property type="molecule type" value="Genomic_DNA"/>
</dbReference>
<dbReference type="SUPFAM" id="SSF56112">
    <property type="entry name" value="Protein kinase-like (PK-like)"/>
    <property type="match status" value="1"/>
</dbReference>
<evidence type="ECO:0000313" key="2">
    <source>
        <dbReference type="Proteomes" id="UP000215914"/>
    </source>
</evidence>
<proteinExistence type="predicted"/>
<gene>
    <name evidence="1" type="ORF">HanXRQr2_Chr08g0350271</name>
</gene>
<sequence length="93" mass="10770">MSLTKEFDNLRIPINDIKLATNNFDERNYIGQDGFGKVYKGELIHFGHCVTASFKRLDPRCGQGTTEFWQEINVVSHYTHECILSLSWAFVTR</sequence>
<comment type="caution">
    <text evidence="1">The sequence shown here is derived from an EMBL/GenBank/DDBJ whole genome shotgun (WGS) entry which is preliminary data.</text>
</comment>
<dbReference type="AlphaFoldDB" id="A0A9K3IGJ4"/>
<evidence type="ECO:0000313" key="1">
    <source>
        <dbReference type="EMBL" id="KAF5796338.1"/>
    </source>
</evidence>
<dbReference type="InterPro" id="IPR045272">
    <property type="entry name" value="ANXUR1/2-like"/>
</dbReference>
<dbReference type="PANTHER" id="PTHR27003">
    <property type="entry name" value="OS07G0166700 PROTEIN"/>
    <property type="match status" value="1"/>
</dbReference>
<dbReference type="InterPro" id="IPR011009">
    <property type="entry name" value="Kinase-like_dom_sf"/>
</dbReference>
<keyword evidence="1" id="KW-0808">Transferase</keyword>
<dbReference type="EC" id="2.7.11.1" evidence="1"/>
<reference evidence="1" key="1">
    <citation type="journal article" date="2017" name="Nature">
        <title>The sunflower genome provides insights into oil metabolism, flowering and Asterid evolution.</title>
        <authorList>
            <person name="Badouin H."/>
            <person name="Gouzy J."/>
            <person name="Grassa C.J."/>
            <person name="Murat F."/>
            <person name="Staton S.E."/>
            <person name="Cottret L."/>
            <person name="Lelandais-Briere C."/>
            <person name="Owens G.L."/>
            <person name="Carrere S."/>
            <person name="Mayjonade B."/>
            <person name="Legrand L."/>
            <person name="Gill N."/>
            <person name="Kane N.C."/>
            <person name="Bowers J.E."/>
            <person name="Hubner S."/>
            <person name="Bellec A."/>
            <person name="Berard A."/>
            <person name="Berges H."/>
            <person name="Blanchet N."/>
            <person name="Boniface M.C."/>
            <person name="Brunel D."/>
            <person name="Catrice O."/>
            <person name="Chaidir N."/>
            <person name="Claudel C."/>
            <person name="Donnadieu C."/>
            <person name="Faraut T."/>
            <person name="Fievet G."/>
            <person name="Helmstetter N."/>
            <person name="King M."/>
            <person name="Knapp S.J."/>
            <person name="Lai Z."/>
            <person name="Le Paslier M.C."/>
            <person name="Lippi Y."/>
            <person name="Lorenzon L."/>
            <person name="Mandel J.R."/>
            <person name="Marage G."/>
            <person name="Marchand G."/>
            <person name="Marquand E."/>
            <person name="Bret-Mestries E."/>
            <person name="Morien E."/>
            <person name="Nambeesan S."/>
            <person name="Nguyen T."/>
            <person name="Pegot-Espagnet P."/>
            <person name="Pouilly N."/>
            <person name="Raftis F."/>
            <person name="Sallet E."/>
            <person name="Schiex T."/>
            <person name="Thomas J."/>
            <person name="Vandecasteele C."/>
            <person name="Vares D."/>
            <person name="Vear F."/>
            <person name="Vautrin S."/>
            <person name="Crespi M."/>
            <person name="Mangin B."/>
            <person name="Burke J.M."/>
            <person name="Salse J."/>
            <person name="Munos S."/>
            <person name="Vincourt P."/>
            <person name="Rieseberg L.H."/>
            <person name="Langlade N.B."/>
        </authorList>
    </citation>
    <scope>NUCLEOTIDE SEQUENCE</scope>
    <source>
        <tissue evidence="1">Leaves</tissue>
    </source>
</reference>
<dbReference type="GO" id="GO:0004714">
    <property type="term" value="F:transmembrane receptor protein tyrosine kinase activity"/>
    <property type="evidence" value="ECO:0007669"/>
    <property type="project" value="InterPro"/>
</dbReference>
<reference evidence="1" key="2">
    <citation type="submission" date="2020-06" db="EMBL/GenBank/DDBJ databases">
        <title>Helianthus annuus Genome sequencing and assembly Release 2.</title>
        <authorList>
            <person name="Gouzy J."/>
            <person name="Langlade N."/>
            <person name="Munos S."/>
        </authorList>
    </citation>
    <scope>NUCLEOTIDE SEQUENCE</scope>
    <source>
        <tissue evidence="1">Leaves</tissue>
    </source>
</reference>
<dbReference type="Gene3D" id="3.30.200.20">
    <property type="entry name" value="Phosphorylase Kinase, domain 1"/>
    <property type="match status" value="1"/>
</dbReference>
<keyword evidence="2" id="KW-1185">Reference proteome</keyword>